<sequence>MTSSSLYPTTPTQFNRLINSGGDAHQILPTVSLGGSSFDHPAGTKIFYRDYIVSLQNITDIHISIANYILGECSPRRSPCVKDMTVCFHMFDKGIEYYVVDHNSKMILWKTSQAPEAFNNADSSKHEYEYWVHMMNFPGHRFSTSEDFRLLKNILGHTRFNGLCMIPEDLKTEFVNFEPFASSGGLHQTYTTARLWTLVLQQSNTDNVSHNNQILISSEMTVSDILEHIGKRIKNVTELLDLSQCDEYPSQIGGSGDIYAGMLRDGSPVAIKCLRLAISRNAEGRKHAEAFANELYVWSKCDHPNVMGLIGMAKYRNQFAMVSPWMKHGNLEQFLSTRALSREERYRLCIQIVEGLAYLHKSKIVHGDLKALNILMSDENTPRLTDFGSSIVREHSLHFRSSGTERAFTVRWAAPEMLLDEKAKPAYSADIHSLGMTILEVMTGAVPYADTHGLAVYSKIINGMLPNRPEEHMPTGDNQADHLWSLLTNGCWVLKPEDRITASILHDKLKKLLYCH</sequence>
<dbReference type="Pfam" id="PF00069">
    <property type="entry name" value="Pkinase"/>
    <property type="match status" value="1"/>
</dbReference>
<dbReference type="AlphaFoldDB" id="A0A8H3GWS0"/>
<evidence type="ECO:0000313" key="3">
    <source>
        <dbReference type="Proteomes" id="UP000663831"/>
    </source>
</evidence>
<dbReference type="Gene3D" id="1.10.510.10">
    <property type="entry name" value="Transferase(Phosphotransferase) domain 1"/>
    <property type="match status" value="1"/>
</dbReference>
<organism evidence="2 3">
    <name type="scientific">Rhizoctonia solani</name>
    <dbReference type="NCBI Taxonomy" id="456999"/>
    <lineage>
        <taxon>Eukaryota</taxon>
        <taxon>Fungi</taxon>
        <taxon>Dikarya</taxon>
        <taxon>Basidiomycota</taxon>
        <taxon>Agaricomycotina</taxon>
        <taxon>Agaricomycetes</taxon>
        <taxon>Cantharellales</taxon>
        <taxon>Ceratobasidiaceae</taxon>
        <taxon>Rhizoctonia</taxon>
    </lineage>
</organism>
<dbReference type="InterPro" id="IPR000719">
    <property type="entry name" value="Prot_kinase_dom"/>
</dbReference>
<evidence type="ECO:0000259" key="1">
    <source>
        <dbReference type="PROSITE" id="PS50011"/>
    </source>
</evidence>
<dbReference type="PROSITE" id="PS50011">
    <property type="entry name" value="PROTEIN_KINASE_DOM"/>
    <property type="match status" value="1"/>
</dbReference>
<comment type="caution">
    <text evidence="2">The sequence shown here is derived from an EMBL/GenBank/DDBJ whole genome shotgun (WGS) entry which is preliminary data.</text>
</comment>
<dbReference type="PANTHER" id="PTHR44329:SF214">
    <property type="entry name" value="PROTEIN KINASE DOMAIN-CONTAINING PROTEIN"/>
    <property type="match status" value="1"/>
</dbReference>
<reference evidence="2" key="1">
    <citation type="submission" date="2021-01" db="EMBL/GenBank/DDBJ databases">
        <authorList>
            <person name="Kaushik A."/>
        </authorList>
    </citation>
    <scope>NUCLEOTIDE SEQUENCE</scope>
    <source>
        <strain evidence="2">AG3-1AP</strain>
    </source>
</reference>
<dbReference type="SUPFAM" id="SSF56112">
    <property type="entry name" value="Protein kinase-like (PK-like)"/>
    <property type="match status" value="1"/>
</dbReference>
<dbReference type="EMBL" id="CAJMWV010002790">
    <property type="protein sequence ID" value="CAE6470115.1"/>
    <property type="molecule type" value="Genomic_DNA"/>
</dbReference>
<dbReference type="SMART" id="SM00220">
    <property type="entry name" value="S_TKc"/>
    <property type="match status" value="1"/>
</dbReference>
<dbReference type="InterPro" id="IPR051681">
    <property type="entry name" value="Ser/Thr_Kinases-Pseudokinases"/>
</dbReference>
<evidence type="ECO:0000313" key="2">
    <source>
        <dbReference type="EMBL" id="CAE6470115.1"/>
    </source>
</evidence>
<protein>
    <recommendedName>
        <fullName evidence="1">Protein kinase domain-containing protein</fullName>
    </recommendedName>
</protein>
<name>A0A8H3GWS0_9AGAM</name>
<dbReference type="GO" id="GO:0005524">
    <property type="term" value="F:ATP binding"/>
    <property type="evidence" value="ECO:0007669"/>
    <property type="project" value="InterPro"/>
</dbReference>
<gene>
    <name evidence="2" type="ORF">RDB_LOCUS85495</name>
</gene>
<dbReference type="Proteomes" id="UP000663831">
    <property type="component" value="Unassembled WGS sequence"/>
</dbReference>
<proteinExistence type="predicted"/>
<dbReference type="PROSITE" id="PS00108">
    <property type="entry name" value="PROTEIN_KINASE_ST"/>
    <property type="match status" value="1"/>
</dbReference>
<accession>A0A8H3GWS0</accession>
<feature type="domain" description="Protein kinase" evidence="1">
    <location>
        <begin position="244"/>
        <end position="516"/>
    </location>
</feature>
<dbReference type="PANTHER" id="PTHR44329">
    <property type="entry name" value="SERINE/THREONINE-PROTEIN KINASE TNNI3K-RELATED"/>
    <property type="match status" value="1"/>
</dbReference>
<dbReference type="InterPro" id="IPR011009">
    <property type="entry name" value="Kinase-like_dom_sf"/>
</dbReference>
<dbReference type="GO" id="GO:0004674">
    <property type="term" value="F:protein serine/threonine kinase activity"/>
    <property type="evidence" value="ECO:0007669"/>
    <property type="project" value="TreeGrafter"/>
</dbReference>
<dbReference type="InterPro" id="IPR008271">
    <property type="entry name" value="Ser/Thr_kinase_AS"/>
</dbReference>